<feature type="region of interest" description="Disordered" evidence="1">
    <location>
        <begin position="313"/>
        <end position="385"/>
    </location>
</feature>
<evidence type="ECO:0000313" key="4">
    <source>
        <dbReference type="EMBL" id="KAE8255056.1"/>
    </source>
</evidence>
<dbReference type="Proteomes" id="UP000077521">
    <property type="component" value="Unassembled WGS sequence"/>
</dbReference>
<feature type="signal peptide" evidence="2">
    <location>
        <begin position="1"/>
        <end position="31"/>
    </location>
</feature>
<feature type="domain" description="Asl1-like glycosyl hydrolase catalytic" evidence="3">
    <location>
        <begin position="36"/>
        <end position="277"/>
    </location>
</feature>
<feature type="compositionally biased region" description="Acidic residues" evidence="1">
    <location>
        <begin position="326"/>
        <end position="339"/>
    </location>
</feature>
<dbReference type="InterPro" id="IPR017853">
    <property type="entry name" value="GH"/>
</dbReference>
<evidence type="ECO:0000256" key="2">
    <source>
        <dbReference type="SAM" id="SignalP"/>
    </source>
</evidence>
<gene>
    <name evidence="4" type="ORF">A4X13_0g3177</name>
</gene>
<keyword evidence="2" id="KW-0732">Signal</keyword>
<protein>
    <recommendedName>
        <fullName evidence="3">Asl1-like glycosyl hydrolase catalytic domain-containing protein</fullName>
    </recommendedName>
</protein>
<evidence type="ECO:0000256" key="1">
    <source>
        <dbReference type="SAM" id="MobiDB-lite"/>
    </source>
</evidence>
<dbReference type="EMBL" id="LWDF02000171">
    <property type="protein sequence ID" value="KAE8255056.1"/>
    <property type="molecule type" value="Genomic_DNA"/>
</dbReference>
<dbReference type="SUPFAM" id="SSF51445">
    <property type="entry name" value="(Trans)glycosidases"/>
    <property type="match status" value="1"/>
</dbReference>
<organism evidence="4 5">
    <name type="scientific">Tilletia indica</name>
    <dbReference type="NCBI Taxonomy" id="43049"/>
    <lineage>
        <taxon>Eukaryota</taxon>
        <taxon>Fungi</taxon>
        <taxon>Dikarya</taxon>
        <taxon>Basidiomycota</taxon>
        <taxon>Ustilaginomycotina</taxon>
        <taxon>Exobasidiomycetes</taxon>
        <taxon>Tilletiales</taxon>
        <taxon>Tilletiaceae</taxon>
        <taxon>Tilletia</taxon>
    </lineage>
</organism>
<keyword evidence="5" id="KW-1185">Reference proteome</keyword>
<comment type="caution">
    <text evidence="4">The sequence shown here is derived from an EMBL/GenBank/DDBJ whole genome shotgun (WGS) entry which is preliminary data.</text>
</comment>
<accession>A0A177TYX7</accession>
<reference evidence="4" key="2">
    <citation type="journal article" date="2019" name="IMA Fungus">
        <title>Genome sequencing and comparison of five Tilletia species to identify candidate genes for the detection of regulated species infecting wheat.</title>
        <authorList>
            <person name="Nguyen H.D.T."/>
            <person name="Sultana T."/>
            <person name="Kesanakurti P."/>
            <person name="Hambleton S."/>
        </authorList>
    </citation>
    <scope>NUCLEOTIDE SEQUENCE</scope>
    <source>
        <strain evidence="4">DAOMC 236416</strain>
    </source>
</reference>
<dbReference type="OrthoDB" id="5959761at2759"/>
<feature type="chain" id="PRO_5043758309" description="Asl1-like glycosyl hydrolase catalytic domain-containing protein" evidence="2">
    <location>
        <begin position="32"/>
        <end position="385"/>
    </location>
</feature>
<dbReference type="InterPro" id="IPR053183">
    <property type="entry name" value="ASL1"/>
</dbReference>
<reference evidence="4" key="1">
    <citation type="submission" date="2016-04" db="EMBL/GenBank/DDBJ databases">
        <authorList>
            <person name="Nguyen H.D."/>
            <person name="Samba Siva P."/>
            <person name="Cullis J."/>
            <person name="Levesque C.A."/>
            <person name="Hambleton S."/>
        </authorList>
    </citation>
    <scope>NUCLEOTIDE SEQUENCE</scope>
    <source>
        <strain evidence="4">DAOMC 236416</strain>
    </source>
</reference>
<dbReference type="InterPro" id="IPR024655">
    <property type="entry name" value="Asl1_glyco_hydro_catalytic"/>
</dbReference>
<dbReference type="Gene3D" id="3.20.20.80">
    <property type="entry name" value="Glycosidases"/>
    <property type="match status" value="1"/>
</dbReference>
<name>A0A177TYX7_9BASI</name>
<dbReference type="GO" id="GO:0009277">
    <property type="term" value="C:fungal-type cell wall"/>
    <property type="evidence" value="ECO:0007669"/>
    <property type="project" value="TreeGrafter"/>
</dbReference>
<dbReference type="PANTHER" id="PTHR34154">
    <property type="entry name" value="ALKALI-SENSITIVE LINKAGE PROTEIN 1"/>
    <property type="match status" value="1"/>
</dbReference>
<sequence>MQISTAFSRLSVALLIAVATIFLASTQPAEAVQAGLPWGAAPQLARKLVKGNSNFQWYMNWGNDRPVSTLGELNYVPTFWGQSKIRSWHSLERWYKARGKRPKYILAQNEPDVPTQSNTSPKTAAKQWMKEIRPWQRRGVKVSSPQLCWDTSNWLDPFLRHLRNMGGKPDFCAAHYYGSATDLGRFKRYVRRVRSTCRKYGVKRIWLTEIGVMASSRPAQGEVNHFAQEVFRWLNTQPYVKRAAWIGVFEFDSPYDGFMSQKNAYFNSDGTLRSLGKIMAFGNLGRRSMVRASAHAAIAERMSEANGTAIDLAAPLDDPRGQWDAAFEDDDEHDADDDAYWNAKLAKEHEEDPDNDDDTSLHVPEDDDDHFDDGFLGDLPEDVVA</sequence>
<dbReference type="AlphaFoldDB" id="A0A177TYX7"/>
<evidence type="ECO:0000259" key="3">
    <source>
        <dbReference type="Pfam" id="PF11790"/>
    </source>
</evidence>
<proteinExistence type="predicted"/>
<dbReference type="PANTHER" id="PTHR34154:SF3">
    <property type="entry name" value="ALKALI-SENSITIVE LINKAGE PROTEIN 1"/>
    <property type="match status" value="1"/>
</dbReference>
<dbReference type="Pfam" id="PF11790">
    <property type="entry name" value="Glyco_hydro_cc"/>
    <property type="match status" value="1"/>
</dbReference>
<dbReference type="GO" id="GO:0071966">
    <property type="term" value="P:fungal-type cell wall polysaccharide metabolic process"/>
    <property type="evidence" value="ECO:0007669"/>
    <property type="project" value="TreeGrafter"/>
</dbReference>
<evidence type="ECO:0000313" key="5">
    <source>
        <dbReference type="Proteomes" id="UP000077521"/>
    </source>
</evidence>